<accession>A9VBH6</accession>
<dbReference type="PROSITE" id="PS51501">
    <property type="entry name" value="ZF_DNL"/>
    <property type="match status" value="1"/>
</dbReference>
<evidence type="ECO:0000256" key="1">
    <source>
        <dbReference type="ARBA" id="ARBA00022723"/>
    </source>
</evidence>
<evidence type="ECO:0000256" key="2">
    <source>
        <dbReference type="ARBA" id="ARBA00022771"/>
    </source>
</evidence>
<dbReference type="RefSeq" id="XP_001750105.1">
    <property type="nucleotide sequence ID" value="XM_001750053.1"/>
</dbReference>
<evidence type="ECO:0000256" key="3">
    <source>
        <dbReference type="ARBA" id="ARBA00022833"/>
    </source>
</evidence>
<dbReference type="eggNOG" id="KOG3277">
    <property type="taxonomic scope" value="Eukaryota"/>
</dbReference>
<keyword evidence="3" id="KW-0862">Zinc</keyword>
<dbReference type="Proteomes" id="UP000001357">
    <property type="component" value="Unassembled WGS sequence"/>
</dbReference>
<keyword evidence="2 4" id="KW-0863">Zinc-finger</keyword>
<dbReference type="InParanoid" id="A9VBH6"/>
<dbReference type="STRING" id="81824.A9VBH6"/>
<protein>
    <recommendedName>
        <fullName evidence="6">DNL-type domain-containing protein</fullName>
    </recommendedName>
</protein>
<dbReference type="InterPro" id="IPR007853">
    <property type="entry name" value="Znf_DNL-typ"/>
</dbReference>
<dbReference type="KEGG" id="mbr:MONBRDRAFT_29574"/>
<organism evidence="7 8">
    <name type="scientific">Monosiga brevicollis</name>
    <name type="common">Choanoflagellate</name>
    <dbReference type="NCBI Taxonomy" id="81824"/>
    <lineage>
        <taxon>Eukaryota</taxon>
        <taxon>Choanoflagellata</taxon>
        <taxon>Craspedida</taxon>
        <taxon>Salpingoecidae</taxon>
        <taxon>Monosiga</taxon>
    </lineage>
</organism>
<evidence type="ECO:0000256" key="4">
    <source>
        <dbReference type="PROSITE-ProRule" id="PRU00834"/>
    </source>
</evidence>
<dbReference type="PANTHER" id="PTHR20922">
    <property type="entry name" value="DNL-TYPE ZINC FINGER PROTEIN"/>
    <property type="match status" value="1"/>
</dbReference>
<evidence type="ECO:0000256" key="5">
    <source>
        <dbReference type="SAM" id="MobiDB-lite"/>
    </source>
</evidence>
<feature type="domain" description="DNL-type" evidence="6">
    <location>
        <begin position="1"/>
        <end position="90"/>
    </location>
</feature>
<name>A9VBH6_MONBE</name>
<evidence type="ECO:0000313" key="8">
    <source>
        <dbReference type="Proteomes" id="UP000001357"/>
    </source>
</evidence>
<feature type="compositionally biased region" description="Basic and acidic residues" evidence="5">
    <location>
        <begin position="108"/>
        <end position="123"/>
    </location>
</feature>
<dbReference type="EMBL" id="CH991577">
    <property type="protein sequence ID" value="EDQ85101.1"/>
    <property type="molecule type" value="Genomic_DNA"/>
</dbReference>
<dbReference type="InterPro" id="IPR024158">
    <property type="entry name" value="Mt_import_TIM15"/>
</dbReference>
<dbReference type="GeneID" id="5895386"/>
<evidence type="ECO:0000259" key="6">
    <source>
        <dbReference type="PROSITE" id="PS51501"/>
    </source>
</evidence>
<sequence length="123" mass="14162">MLFTCNQCQHRQQKTFSKHSYHKGVVIVRCDGCKALHLVADNLGWFNEEDGRNVEDFVAAKGGQVERRTTFEGRIHVWFYHLPRRDMEELLAAQGIKRSDTGSNPSDEAPHHSEEKDRPKNNA</sequence>
<keyword evidence="1" id="KW-0479">Metal-binding</keyword>
<dbReference type="PANTHER" id="PTHR20922:SF13">
    <property type="entry name" value="DNL-TYPE ZINC FINGER PROTEIN"/>
    <property type="match status" value="1"/>
</dbReference>
<dbReference type="Pfam" id="PF05180">
    <property type="entry name" value="zf-DNL"/>
    <property type="match status" value="1"/>
</dbReference>
<feature type="region of interest" description="Disordered" evidence="5">
    <location>
        <begin position="92"/>
        <end position="123"/>
    </location>
</feature>
<gene>
    <name evidence="7" type="ORF">MONBRDRAFT_29574</name>
</gene>
<proteinExistence type="predicted"/>
<keyword evidence="8" id="KW-1185">Reference proteome</keyword>
<reference evidence="7 8" key="1">
    <citation type="journal article" date="2008" name="Nature">
        <title>The genome of the choanoflagellate Monosiga brevicollis and the origin of metazoans.</title>
        <authorList>
            <consortium name="JGI Sequencing"/>
            <person name="King N."/>
            <person name="Westbrook M.J."/>
            <person name="Young S.L."/>
            <person name="Kuo A."/>
            <person name="Abedin M."/>
            <person name="Chapman J."/>
            <person name="Fairclough S."/>
            <person name="Hellsten U."/>
            <person name="Isogai Y."/>
            <person name="Letunic I."/>
            <person name="Marr M."/>
            <person name="Pincus D."/>
            <person name="Putnam N."/>
            <person name="Rokas A."/>
            <person name="Wright K.J."/>
            <person name="Zuzow R."/>
            <person name="Dirks W."/>
            <person name="Good M."/>
            <person name="Goodstein D."/>
            <person name="Lemons D."/>
            <person name="Li W."/>
            <person name="Lyons J.B."/>
            <person name="Morris A."/>
            <person name="Nichols S."/>
            <person name="Richter D.J."/>
            <person name="Salamov A."/>
            <person name="Bork P."/>
            <person name="Lim W.A."/>
            <person name="Manning G."/>
            <person name="Miller W.T."/>
            <person name="McGinnis W."/>
            <person name="Shapiro H."/>
            <person name="Tjian R."/>
            <person name="Grigoriev I.V."/>
            <person name="Rokhsar D."/>
        </authorList>
    </citation>
    <scope>NUCLEOTIDE SEQUENCE [LARGE SCALE GENOMIC DNA]</scope>
    <source>
        <strain evidence="8">MX1 / ATCC 50154</strain>
    </source>
</reference>
<evidence type="ECO:0000313" key="7">
    <source>
        <dbReference type="EMBL" id="EDQ85101.1"/>
    </source>
</evidence>
<dbReference type="AlphaFoldDB" id="A9VBH6"/>
<dbReference type="GO" id="GO:0008270">
    <property type="term" value="F:zinc ion binding"/>
    <property type="evidence" value="ECO:0007669"/>
    <property type="project" value="UniProtKB-KW"/>
</dbReference>